<gene>
    <name evidence="5 7" type="primary">scpB</name>
    <name evidence="7" type="ORF">CPT75_12610</name>
    <name evidence="8" type="ORF">SAMN04487884_13421</name>
</gene>
<dbReference type="InterPro" id="IPR036388">
    <property type="entry name" value="WH-like_DNA-bd_sf"/>
</dbReference>
<keyword evidence="1 5" id="KW-0963">Cytoplasm</keyword>
<evidence type="ECO:0000256" key="6">
    <source>
        <dbReference type="SAM" id="Coils"/>
    </source>
</evidence>
<dbReference type="InterPro" id="IPR036390">
    <property type="entry name" value="WH_DNA-bd_sf"/>
</dbReference>
<organism evidence="8 9">
    <name type="scientific">Butyrivibrio fibrisolvens</name>
    <dbReference type="NCBI Taxonomy" id="831"/>
    <lineage>
        <taxon>Bacteria</taxon>
        <taxon>Bacillati</taxon>
        <taxon>Bacillota</taxon>
        <taxon>Clostridia</taxon>
        <taxon>Lachnospirales</taxon>
        <taxon>Lachnospiraceae</taxon>
        <taxon>Butyrivibrio</taxon>
    </lineage>
</organism>
<dbReference type="RefSeq" id="WP_022755616.1">
    <property type="nucleotide sequence ID" value="NZ_CM009896.1"/>
</dbReference>
<comment type="subunit">
    <text evidence="5">Homodimer. Homodimerization may be required to stabilize the binding of ScpA to the Smc head domains. Component of a cohesin-like complex composed of ScpA, ScpB and the Smc homodimer, in which ScpA and ScpB bind to the head domain of Smc. The presence of the three proteins is required for the association of the complex with DNA.</text>
</comment>
<reference evidence="8 9" key="1">
    <citation type="submission" date="2016-10" db="EMBL/GenBank/DDBJ databases">
        <authorList>
            <person name="de Groot N.N."/>
        </authorList>
    </citation>
    <scope>NUCLEOTIDE SEQUENCE [LARGE SCALE GENOMIC DNA]</scope>
    <source>
        <strain evidence="8 9">AR40</strain>
    </source>
</reference>
<feature type="coiled-coil region" evidence="6">
    <location>
        <begin position="20"/>
        <end position="47"/>
    </location>
</feature>
<sequence>MKKKEGAAAIEAILFTMGDSVEVSKLADALEESIEEVKEQIEYLKDKYKKNDSGINLLELEDSLQLSTKKDFYPQLIKVASSPKKYILTDSLLETLSIIAYKQPVTKAEVERIRGVNSDHAVNRLVEFELVKELGRMDAPGRPILFGTTEQFLRSFGVRSVDDLPSIDIDHAEEFKKEAEKEIDVKLDI</sequence>
<protein>
    <recommendedName>
        <fullName evidence="5">Segregation and condensation protein B</fullName>
    </recommendedName>
</protein>
<keyword evidence="2 5" id="KW-0132">Cell division</keyword>
<dbReference type="Proteomes" id="UP000245488">
    <property type="component" value="Chromosome"/>
</dbReference>
<dbReference type="HAMAP" id="MF_01804">
    <property type="entry name" value="ScpB"/>
    <property type="match status" value="1"/>
</dbReference>
<evidence type="ECO:0000313" key="7">
    <source>
        <dbReference type="EMBL" id="PWT27880.1"/>
    </source>
</evidence>
<dbReference type="GO" id="GO:0051304">
    <property type="term" value="P:chromosome separation"/>
    <property type="evidence" value="ECO:0007669"/>
    <property type="project" value="InterPro"/>
</dbReference>
<keyword evidence="4 5" id="KW-0131">Cell cycle</keyword>
<evidence type="ECO:0000313" key="9">
    <source>
        <dbReference type="Proteomes" id="UP000182584"/>
    </source>
</evidence>
<evidence type="ECO:0000313" key="8">
    <source>
        <dbReference type="EMBL" id="SES37282.1"/>
    </source>
</evidence>
<dbReference type="PIRSF" id="PIRSF019345">
    <property type="entry name" value="ScpB"/>
    <property type="match status" value="1"/>
</dbReference>
<dbReference type="Proteomes" id="UP000182584">
    <property type="component" value="Unassembled WGS sequence"/>
</dbReference>
<keyword evidence="3 5" id="KW-0159">Chromosome partition</keyword>
<dbReference type="GO" id="GO:0051301">
    <property type="term" value="P:cell division"/>
    <property type="evidence" value="ECO:0007669"/>
    <property type="project" value="UniProtKB-KW"/>
</dbReference>
<dbReference type="Gene3D" id="1.10.10.10">
    <property type="entry name" value="Winged helix-like DNA-binding domain superfamily/Winged helix DNA-binding domain"/>
    <property type="match status" value="2"/>
</dbReference>
<evidence type="ECO:0000256" key="2">
    <source>
        <dbReference type="ARBA" id="ARBA00022618"/>
    </source>
</evidence>
<comment type="similarity">
    <text evidence="5">Belongs to the ScpB family.</text>
</comment>
<dbReference type="OrthoDB" id="9806226at2"/>
<dbReference type="SUPFAM" id="SSF46785">
    <property type="entry name" value="Winged helix' DNA-binding domain"/>
    <property type="match status" value="2"/>
</dbReference>
<evidence type="ECO:0000313" key="10">
    <source>
        <dbReference type="Proteomes" id="UP000245488"/>
    </source>
</evidence>
<dbReference type="eggNOG" id="COG1386">
    <property type="taxonomic scope" value="Bacteria"/>
</dbReference>
<dbReference type="EMBL" id="FOGJ01000034">
    <property type="protein sequence ID" value="SES37282.1"/>
    <property type="molecule type" value="Genomic_DNA"/>
</dbReference>
<keyword evidence="10" id="KW-1185">Reference proteome</keyword>
<dbReference type="EMBL" id="NXNG01000001">
    <property type="protein sequence ID" value="PWT27880.1"/>
    <property type="molecule type" value="Genomic_DNA"/>
</dbReference>
<comment type="subcellular location">
    <subcellularLocation>
        <location evidence="5">Cytoplasm</location>
    </subcellularLocation>
    <text evidence="5">Associated with two foci at the outer edges of the nucleoid region in young cells, and at four foci within both cell halves in older cells.</text>
</comment>
<keyword evidence="6" id="KW-0175">Coiled coil</keyword>
<dbReference type="GO" id="GO:0005737">
    <property type="term" value="C:cytoplasm"/>
    <property type="evidence" value="ECO:0007669"/>
    <property type="project" value="UniProtKB-SubCell"/>
</dbReference>
<dbReference type="NCBIfam" id="TIGR00281">
    <property type="entry name" value="SMC-Scp complex subunit ScpB"/>
    <property type="match status" value="1"/>
</dbReference>
<dbReference type="GO" id="GO:0006260">
    <property type="term" value="P:DNA replication"/>
    <property type="evidence" value="ECO:0007669"/>
    <property type="project" value="UniProtKB-UniRule"/>
</dbReference>
<evidence type="ECO:0000256" key="1">
    <source>
        <dbReference type="ARBA" id="ARBA00022490"/>
    </source>
</evidence>
<evidence type="ECO:0000256" key="3">
    <source>
        <dbReference type="ARBA" id="ARBA00022829"/>
    </source>
</evidence>
<dbReference type="Pfam" id="PF04079">
    <property type="entry name" value="SMC_ScpB"/>
    <property type="match status" value="1"/>
</dbReference>
<comment type="function">
    <text evidence="5">Participates in chromosomal partition during cell division. May act via the formation of a condensin-like complex containing Smc and ScpA that pull DNA away from mid-cell into both cell halves.</text>
</comment>
<name>A0A1H9WTL2_BUTFI</name>
<reference evidence="7 10" key="2">
    <citation type="submission" date="2017-09" db="EMBL/GenBank/DDBJ databases">
        <title>High-quality draft genome sequence of Butyrivibrio fibrisolvens INBov1, isolated from cow rumen.</title>
        <authorList>
            <person name="Rodriguez Hernaez J."/>
            <person name="Rivarola M."/>
            <person name="Paniego N."/>
            <person name="Cravero S."/>
            <person name="Ceron Cucchi M."/>
            <person name="Martinez M.C."/>
        </authorList>
    </citation>
    <scope>NUCLEOTIDE SEQUENCE [LARGE SCALE GENOMIC DNA]</scope>
    <source>
        <strain evidence="7 10">INBov1</strain>
    </source>
</reference>
<proteinExistence type="inferred from homology"/>
<dbReference type="InterPro" id="IPR005234">
    <property type="entry name" value="ScpB_csome_segregation"/>
</dbReference>
<accession>A0A1H9WTL2</accession>
<evidence type="ECO:0000256" key="5">
    <source>
        <dbReference type="HAMAP-Rule" id="MF_01804"/>
    </source>
</evidence>
<dbReference type="PANTHER" id="PTHR34298">
    <property type="entry name" value="SEGREGATION AND CONDENSATION PROTEIN B"/>
    <property type="match status" value="1"/>
</dbReference>
<dbReference type="PANTHER" id="PTHR34298:SF2">
    <property type="entry name" value="SEGREGATION AND CONDENSATION PROTEIN B"/>
    <property type="match status" value="1"/>
</dbReference>
<dbReference type="AlphaFoldDB" id="A0A1H9WTL2"/>
<evidence type="ECO:0000256" key="4">
    <source>
        <dbReference type="ARBA" id="ARBA00023306"/>
    </source>
</evidence>